<dbReference type="EMBL" id="CP019717">
    <property type="protein sequence ID" value="QHZ51609.1"/>
    <property type="molecule type" value="Genomic_DNA"/>
</dbReference>
<dbReference type="Proteomes" id="UP000464330">
    <property type="component" value="Chromosome"/>
</dbReference>
<accession>A0A6C0QS88</accession>
<dbReference type="EMBL" id="CP019655">
    <property type="protein sequence ID" value="AVF26784.1"/>
    <property type="molecule type" value="Genomic_DNA"/>
</dbReference>
<evidence type="ECO:0000313" key="1">
    <source>
        <dbReference type="EMBL" id="AVF26784.1"/>
    </source>
</evidence>
<gene>
    <name evidence="1" type="ORF">ERICIII_02648</name>
    <name evidence="2" type="ORF">ERICV_02470</name>
</gene>
<sequence length="58" mass="6625">MKFGVRKPNIKKSLSARTSIKHQIVHKAGIKMPRGYEAIRNPKKAARNKVYNKTTVSF</sequence>
<proteinExistence type="predicted"/>
<evidence type="ECO:0008006" key="5">
    <source>
        <dbReference type="Google" id="ProtNLM"/>
    </source>
</evidence>
<protein>
    <recommendedName>
        <fullName evidence="5">Phage protein</fullName>
    </recommendedName>
</protein>
<dbReference type="Proteomes" id="UP000239833">
    <property type="component" value="Chromosome"/>
</dbReference>
<evidence type="ECO:0000313" key="3">
    <source>
        <dbReference type="Proteomes" id="UP000239833"/>
    </source>
</evidence>
<organism evidence="1 3">
    <name type="scientific">Paenibacillus larvae subsp. larvae</name>
    <dbReference type="NCBI Taxonomy" id="147375"/>
    <lineage>
        <taxon>Bacteria</taxon>
        <taxon>Bacillati</taxon>
        <taxon>Bacillota</taxon>
        <taxon>Bacilli</taxon>
        <taxon>Bacillales</taxon>
        <taxon>Paenibacillaceae</taxon>
        <taxon>Paenibacillus</taxon>
    </lineage>
</organism>
<evidence type="ECO:0000313" key="2">
    <source>
        <dbReference type="EMBL" id="QHZ51609.1"/>
    </source>
</evidence>
<dbReference type="AlphaFoldDB" id="A0A2L1U1K9"/>
<evidence type="ECO:0000313" key="4">
    <source>
        <dbReference type="Proteomes" id="UP000464330"/>
    </source>
</evidence>
<accession>A0A8B6WWK0</accession>
<reference evidence="3" key="1">
    <citation type="submission" date="2017-02" db="EMBL/GenBank/DDBJ databases">
        <title>Delineation of Paenibacillus larvae strains originating from foulbrood outbreaks.</title>
        <authorList>
            <person name="Beims H."/>
            <person name="Bunk B."/>
            <person name="Sproeer C."/>
            <person name="Mohr K.I."/>
            <person name="Pradella S."/>
            <person name="Guenther G."/>
            <person name="Rohde M."/>
            <person name="von der Ohe W."/>
            <person name="Steinert M."/>
        </authorList>
    </citation>
    <scope>NUCLEOTIDE SEQUENCE [LARGE SCALE GENOMIC DNA]</scope>
    <source>
        <strain evidence="3">Eric_III</strain>
    </source>
</reference>
<reference evidence="1 4" key="2">
    <citation type="journal article" date="2020" name="Int. J. Med. Microbiol.">
        <title>Discovery of Paenibacillus larvae ERIC V: Phenotypic and genomic comparison to genotypes ERIC I-IV reveal different inventories of virulence factors which correlate with epidemiological prevalences of American Foulbrood.</title>
        <authorList>
            <person name="Beims H."/>
            <person name="Bunk B."/>
            <person name="Erler S."/>
            <person name="Mohr K.I."/>
            <person name="Sproer C."/>
            <person name="Pradella S."/>
            <person name="Gunther G."/>
            <person name="Rohde M."/>
            <person name="von der Ohe W."/>
            <person name="Steinert M."/>
        </authorList>
    </citation>
    <scope>NUCLEOTIDE SEQUENCE</scope>
    <source>
        <strain evidence="1">Eric_III</strain>
        <strain evidence="2">Eric_V</strain>
    </source>
</reference>
<accession>A0A2L1U1K9</accession>
<name>A0A2L1U1K9_9BACL</name>